<accession>W9YK43</accession>
<dbReference type="eggNOG" id="ENOG502RPWI">
    <property type="taxonomic scope" value="Eukaryota"/>
</dbReference>
<evidence type="ECO:0000313" key="2">
    <source>
        <dbReference type="EMBL" id="EXJ92903.1"/>
    </source>
</evidence>
<feature type="compositionally biased region" description="Polar residues" evidence="1">
    <location>
        <begin position="168"/>
        <end position="178"/>
    </location>
</feature>
<reference evidence="2 3" key="1">
    <citation type="submission" date="2013-03" db="EMBL/GenBank/DDBJ databases">
        <title>The Genome Sequence of Capronia epimyces CBS 606.96.</title>
        <authorList>
            <consortium name="The Broad Institute Genomics Platform"/>
            <person name="Cuomo C."/>
            <person name="de Hoog S."/>
            <person name="Gorbushina A."/>
            <person name="Walker B."/>
            <person name="Young S.K."/>
            <person name="Zeng Q."/>
            <person name="Gargeya S."/>
            <person name="Fitzgerald M."/>
            <person name="Haas B."/>
            <person name="Abouelleil A."/>
            <person name="Allen A.W."/>
            <person name="Alvarado L."/>
            <person name="Arachchi H.M."/>
            <person name="Berlin A.M."/>
            <person name="Chapman S.B."/>
            <person name="Gainer-Dewar J."/>
            <person name="Goldberg J."/>
            <person name="Griggs A."/>
            <person name="Gujja S."/>
            <person name="Hansen M."/>
            <person name="Howarth C."/>
            <person name="Imamovic A."/>
            <person name="Ireland A."/>
            <person name="Larimer J."/>
            <person name="McCowan C."/>
            <person name="Murphy C."/>
            <person name="Pearson M."/>
            <person name="Poon T.W."/>
            <person name="Priest M."/>
            <person name="Roberts A."/>
            <person name="Saif S."/>
            <person name="Shea T."/>
            <person name="Sisk P."/>
            <person name="Sykes S."/>
            <person name="Wortman J."/>
            <person name="Nusbaum C."/>
            <person name="Birren B."/>
        </authorList>
    </citation>
    <scope>NUCLEOTIDE SEQUENCE [LARGE SCALE GENOMIC DNA]</scope>
    <source>
        <strain evidence="2 3">CBS 606.96</strain>
    </source>
</reference>
<proteinExistence type="predicted"/>
<dbReference type="Proteomes" id="UP000019478">
    <property type="component" value="Unassembled WGS sequence"/>
</dbReference>
<dbReference type="AlphaFoldDB" id="W9YK43"/>
<gene>
    <name evidence="2" type="ORF">A1O3_01458</name>
</gene>
<dbReference type="GeneID" id="19165593"/>
<dbReference type="RefSeq" id="XP_007729793.1">
    <property type="nucleotide sequence ID" value="XM_007731603.1"/>
</dbReference>
<dbReference type="OrthoDB" id="4159597at2759"/>
<name>W9YK43_9EURO</name>
<dbReference type="HOGENOM" id="CLU_1199835_0_0_1"/>
<organism evidence="2 3">
    <name type="scientific">Capronia epimyces CBS 606.96</name>
    <dbReference type="NCBI Taxonomy" id="1182542"/>
    <lineage>
        <taxon>Eukaryota</taxon>
        <taxon>Fungi</taxon>
        <taxon>Dikarya</taxon>
        <taxon>Ascomycota</taxon>
        <taxon>Pezizomycotina</taxon>
        <taxon>Eurotiomycetes</taxon>
        <taxon>Chaetothyriomycetidae</taxon>
        <taxon>Chaetothyriales</taxon>
        <taxon>Herpotrichiellaceae</taxon>
        <taxon>Capronia</taxon>
    </lineage>
</organism>
<dbReference type="EMBL" id="AMGY01000001">
    <property type="protein sequence ID" value="EXJ92903.1"/>
    <property type="molecule type" value="Genomic_DNA"/>
</dbReference>
<feature type="region of interest" description="Disordered" evidence="1">
    <location>
        <begin position="37"/>
        <end position="218"/>
    </location>
</feature>
<comment type="caution">
    <text evidence="2">The sequence shown here is derived from an EMBL/GenBank/DDBJ whole genome shotgun (WGS) entry which is preliminary data.</text>
</comment>
<keyword evidence="3" id="KW-1185">Reference proteome</keyword>
<evidence type="ECO:0000313" key="3">
    <source>
        <dbReference type="Proteomes" id="UP000019478"/>
    </source>
</evidence>
<protein>
    <submittedName>
        <fullName evidence="2">Uncharacterized protein</fullName>
    </submittedName>
</protein>
<feature type="compositionally biased region" description="Polar residues" evidence="1">
    <location>
        <begin position="98"/>
        <end position="115"/>
    </location>
</feature>
<sequence length="238" mass="25012">MVVGPKSAKSQAQEADVAANEALLLHAEAAKLAKSWLSGAFGGGGDDNHNDDNKADEDDALQKEQELFGPTAVPHSEKWVTSPSDSIIPDGGVGFQETPATNATTSSRNSDQTTAFLRKQLLRGHNNSHVTAKPRPRPGPQALSSKRIDSEDEEEGRSGLGKVRSKGKGQTASSSVNDESVHPMSETATPAADGTTSPALTVASPIPSRTAKKRGSSYLDEVLASRAAKKKKKIAKHP</sequence>
<evidence type="ECO:0000256" key="1">
    <source>
        <dbReference type="SAM" id="MobiDB-lite"/>
    </source>
</evidence>